<organism evidence="1 2">
    <name type="scientific">Marinilabilia salmonicolor</name>
    <dbReference type="NCBI Taxonomy" id="989"/>
    <lineage>
        <taxon>Bacteria</taxon>
        <taxon>Pseudomonadati</taxon>
        <taxon>Bacteroidota</taxon>
        <taxon>Bacteroidia</taxon>
        <taxon>Marinilabiliales</taxon>
        <taxon>Marinilabiliaceae</taxon>
        <taxon>Marinilabilia</taxon>
    </lineage>
</organism>
<gene>
    <name evidence="1" type="ORF">DFO77_12058</name>
</gene>
<evidence type="ECO:0000313" key="2">
    <source>
        <dbReference type="Proteomes" id="UP000252733"/>
    </source>
</evidence>
<reference evidence="1 2" key="1">
    <citation type="submission" date="2018-07" db="EMBL/GenBank/DDBJ databases">
        <title>Freshwater and sediment microbial communities from various areas in North America, analyzing microbe dynamics in response to fracking.</title>
        <authorList>
            <person name="Lamendella R."/>
        </authorList>
    </citation>
    <scope>NUCLEOTIDE SEQUENCE [LARGE SCALE GENOMIC DNA]</scope>
    <source>
        <strain evidence="1 2">160A</strain>
    </source>
</reference>
<comment type="caution">
    <text evidence="1">The sequence shown here is derived from an EMBL/GenBank/DDBJ whole genome shotgun (WGS) entry which is preliminary data.</text>
</comment>
<dbReference type="EMBL" id="QPIZ01000020">
    <property type="protein sequence ID" value="RCW30840.1"/>
    <property type="molecule type" value="Genomic_DNA"/>
</dbReference>
<dbReference type="Proteomes" id="UP000252733">
    <property type="component" value="Unassembled WGS sequence"/>
</dbReference>
<dbReference type="AlphaFoldDB" id="A0A2T0XNZ2"/>
<proteinExistence type="predicted"/>
<keyword evidence="2" id="KW-1185">Reference proteome</keyword>
<sequence length="41" mass="4904">MITFFVSKQKKVIQGLRDEIPFGKMFRILLFSNIKQIFNVQ</sequence>
<evidence type="ECO:0000313" key="1">
    <source>
        <dbReference type="EMBL" id="RCW30840.1"/>
    </source>
</evidence>
<name>A0A2T0XNZ2_9BACT</name>
<accession>A0A2T0XNZ2</accession>
<protein>
    <submittedName>
        <fullName evidence="1">Uncharacterized protein</fullName>
    </submittedName>
</protein>